<protein>
    <submittedName>
        <fullName evidence="3">IS630 family transposase</fullName>
    </submittedName>
</protein>
<name>A0A4P9VLF0_9GAMM</name>
<accession>A0A4P9VLF0</accession>
<feature type="domain" description="Winged helix-turn helix" evidence="2">
    <location>
        <begin position="94"/>
        <end position="153"/>
    </location>
</feature>
<feature type="domain" description="Tc1-like transposase DDE" evidence="1">
    <location>
        <begin position="168"/>
        <end position="243"/>
    </location>
</feature>
<dbReference type="EMBL" id="NDXW01000001">
    <property type="protein sequence ID" value="RDH43167.1"/>
    <property type="molecule type" value="Genomic_DNA"/>
</dbReference>
<dbReference type="InterPro" id="IPR009057">
    <property type="entry name" value="Homeodomain-like_sf"/>
</dbReference>
<dbReference type="Pfam" id="PF13551">
    <property type="entry name" value="HTH_29"/>
    <property type="match status" value="1"/>
</dbReference>
<gene>
    <name evidence="3" type="ORF">B9G39_06740</name>
</gene>
<dbReference type="Proteomes" id="UP000257039">
    <property type="component" value="Unassembled WGS sequence"/>
</dbReference>
<dbReference type="AlphaFoldDB" id="A0A4P9VLF0"/>
<dbReference type="InterPro" id="IPR025959">
    <property type="entry name" value="Winged_HTH_dom"/>
</dbReference>
<reference evidence="3 4" key="1">
    <citation type="submission" date="2017-04" db="EMBL/GenBank/DDBJ databases">
        <title>Draft genome sequence of Zooshikella ganghwensis VG4 isolated from Red Sea sediments.</title>
        <authorList>
            <person name="Rehman Z."/>
            <person name="Alam I."/>
            <person name="Kamau A."/>
            <person name="Bajic V."/>
            <person name="Leiknes T."/>
        </authorList>
    </citation>
    <scope>NUCLEOTIDE SEQUENCE [LARGE SCALE GENOMIC DNA]</scope>
    <source>
        <strain evidence="3 4">VG4</strain>
    </source>
</reference>
<dbReference type="NCBIfam" id="NF033545">
    <property type="entry name" value="transpos_IS630"/>
    <property type="match status" value="1"/>
</dbReference>
<dbReference type="Pfam" id="PF13592">
    <property type="entry name" value="HTH_33"/>
    <property type="match status" value="1"/>
</dbReference>
<dbReference type="InterPro" id="IPR038717">
    <property type="entry name" value="Tc1-like_DDE_dom"/>
</dbReference>
<comment type="caution">
    <text evidence="3">The sequence shown here is derived from an EMBL/GenBank/DDBJ whole genome shotgun (WGS) entry which is preliminary data.</text>
</comment>
<proteinExistence type="predicted"/>
<evidence type="ECO:0000259" key="2">
    <source>
        <dbReference type="Pfam" id="PF13592"/>
    </source>
</evidence>
<keyword evidence="4" id="KW-1185">Reference proteome</keyword>
<sequence length="246" mass="28112">MKYDARQLSTEEKALLRRLAVQRVFDGESPANVTRSYGLGEKSIFKWLKIARTEGVDALAPKPRPGRARSLSDFEAEEVKRWVISGDPRQYGFDFGLWTRQIIADLIKDRLGIPLGLTAVGDLLHRVGLTPQKPMRRAYERDDAEINQWKEETYPKIKQLAKKEGAEIFWLDEASIRSDDPLMRTWGLKGQTPTVQTSGKRQGINAISALSNTGGFWYHVYTERFNSDVFIECLKDLISNRKKPIL</sequence>
<dbReference type="Pfam" id="PF13358">
    <property type="entry name" value="DDE_3"/>
    <property type="match status" value="1"/>
</dbReference>
<evidence type="ECO:0000259" key="1">
    <source>
        <dbReference type="Pfam" id="PF13358"/>
    </source>
</evidence>
<organism evidence="3 4">
    <name type="scientific">Zooshikella ganghwensis</name>
    <dbReference type="NCBI Taxonomy" id="202772"/>
    <lineage>
        <taxon>Bacteria</taxon>
        <taxon>Pseudomonadati</taxon>
        <taxon>Pseudomonadota</taxon>
        <taxon>Gammaproteobacteria</taxon>
        <taxon>Oceanospirillales</taxon>
        <taxon>Zooshikellaceae</taxon>
        <taxon>Zooshikella</taxon>
    </lineage>
</organism>
<dbReference type="SUPFAM" id="SSF46689">
    <property type="entry name" value="Homeodomain-like"/>
    <property type="match status" value="1"/>
</dbReference>
<evidence type="ECO:0000313" key="3">
    <source>
        <dbReference type="EMBL" id="RDH43167.1"/>
    </source>
</evidence>
<dbReference type="InterPro" id="IPR047655">
    <property type="entry name" value="Transpos_IS630-like"/>
</dbReference>
<evidence type="ECO:0000313" key="4">
    <source>
        <dbReference type="Proteomes" id="UP000257039"/>
    </source>
</evidence>